<name>A0A2C9V0Z1_MANES</name>
<evidence type="ECO:0000313" key="1">
    <source>
        <dbReference type="EMBL" id="OAY37786.1"/>
    </source>
</evidence>
<dbReference type="EMBL" id="CM004397">
    <property type="protein sequence ID" value="OAY37786.1"/>
    <property type="molecule type" value="Genomic_DNA"/>
</dbReference>
<accession>A0A2C9V0Z1</accession>
<organism evidence="1">
    <name type="scientific">Manihot esculenta</name>
    <name type="common">Cassava</name>
    <name type="synonym">Jatropha manihot</name>
    <dbReference type="NCBI Taxonomy" id="3983"/>
    <lineage>
        <taxon>Eukaryota</taxon>
        <taxon>Viridiplantae</taxon>
        <taxon>Streptophyta</taxon>
        <taxon>Embryophyta</taxon>
        <taxon>Tracheophyta</taxon>
        <taxon>Spermatophyta</taxon>
        <taxon>Magnoliopsida</taxon>
        <taxon>eudicotyledons</taxon>
        <taxon>Gunneridae</taxon>
        <taxon>Pentapetalae</taxon>
        <taxon>rosids</taxon>
        <taxon>fabids</taxon>
        <taxon>Malpighiales</taxon>
        <taxon>Euphorbiaceae</taxon>
        <taxon>Crotonoideae</taxon>
        <taxon>Manihoteae</taxon>
        <taxon>Manihot</taxon>
    </lineage>
</organism>
<proteinExistence type="predicted"/>
<gene>
    <name evidence="1" type="ORF">MANES_11G128900</name>
</gene>
<dbReference type="AlphaFoldDB" id="A0A2C9V0Z1"/>
<protein>
    <submittedName>
        <fullName evidence="1">Uncharacterized protein</fullName>
    </submittedName>
</protein>
<sequence>MIFKMLMAPAESKHKRHCLKLRGMDQSCLLSFVIQILREEKKNLGKFNSLNP</sequence>
<reference evidence="1" key="1">
    <citation type="submission" date="2016-02" db="EMBL/GenBank/DDBJ databases">
        <title>WGS assembly of Manihot esculenta.</title>
        <authorList>
            <person name="Bredeson J.V."/>
            <person name="Prochnik S.E."/>
            <person name="Lyons J.B."/>
            <person name="Schmutz J."/>
            <person name="Grimwood J."/>
            <person name="Vrebalov J."/>
            <person name="Bart R.S."/>
            <person name="Amuge T."/>
            <person name="Ferguson M.E."/>
            <person name="Green R."/>
            <person name="Putnam N."/>
            <person name="Stites J."/>
            <person name="Rounsley S."/>
            <person name="Rokhsar D.S."/>
        </authorList>
    </citation>
    <scope>NUCLEOTIDE SEQUENCE [LARGE SCALE GENOMIC DNA]</scope>
    <source>
        <tissue evidence="1">Leaf</tissue>
    </source>
</reference>